<comment type="catalytic activity">
    <reaction evidence="1">
        <text>ATP + H2O = ADP + phosphate + H(+)</text>
        <dbReference type="Rhea" id="RHEA:13065"/>
        <dbReference type="ChEBI" id="CHEBI:15377"/>
        <dbReference type="ChEBI" id="CHEBI:15378"/>
        <dbReference type="ChEBI" id="CHEBI:30616"/>
        <dbReference type="ChEBI" id="CHEBI:43474"/>
        <dbReference type="ChEBI" id="CHEBI:456216"/>
        <dbReference type="EC" id="5.6.2.3"/>
    </reaction>
</comment>
<keyword evidence="1" id="KW-0378">Hydrolase</keyword>
<dbReference type="AlphaFoldDB" id="A0AAF0V7U5"/>
<evidence type="ECO:0000313" key="3">
    <source>
        <dbReference type="EMBL" id="WMV58288.1"/>
    </source>
</evidence>
<dbReference type="GO" id="GO:0043139">
    <property type="term" value="F:5'-3' DNA helicase activity"/>
    <property type="evidence" value="ECO:0007669"/>
    <property type="project" value="UniProtKB-EC"/>
</dbReference>
<accession>A0AAF0V7U5</accession>
<dbReference type="InterPro" id="IPR010285">
    <property type="entry name" value="DNA_helicase_pif1-like_DEAD"/>
</dbReference>
<evidence type="ECO:0000313" key="4">
    <source>
        <dbReference type="Proteomes" id="UP001234989"/>
    </source>
</evidence>
<keyword evidence="4" id="KW-1185">Reference proteome</keyword>
<protein>
    <recommendedName>
        <fullName evidence="1">ATP-dependent DNA helicase</fullName>
        <ecNumber evidence="1">5.6.2.3</ecNumber>
    </recommendedName>
</protein>
<dbReference type="EC" id="5.6.2.3" evidence="1"/>
<keyword evidence="1" id="KW-0067">ATP-binding</keyword>
<keyword evidence="1" id="KW-0234">DNA repair</keyword>
<evidence type="ECO:0000256" key="1">
    <source>
        <dbReference type="RuleBase" id="RU363044"/>
    </source>
</evidence>
<keyword evidence="1" id="KW-0233">DNA recombination</keyword>
<keyword evidence="1" id="KW-0227">DNA damage</keyword>
<organism evidence="3 4">
    <name type="scientific">Solanum verrucosum</name>
    <dbReference type="NCBI Taxonomy" id="315347"/>
    <lineage>
        <taxon>Eukaryota</taxon>
        <taxon>Viridiplantae</taxon>
        <taxon>Streptophyta</taxon>
        <taxon>Embryophyta</taxon>
        <taxon>Tracheophyta</taxon>
        <taxon>Spermatophyta</taxon>
        <taxon>Magnoliopsida</taxon>
        <taxon>eudicotyledons</taxon>
        <taxon>Gunneridae</taxon>
        <taxon>Pentapetalae</taxon>
        <taxon>asterids</taxon>
        <taxon>lamiids</taxon>
        <taxon>Solanales</taxon>
        <taxon>Solanaceae</taxon>
        <taxon>Solanoideae</taxon>
        <taxon>Solaneae</taxon>
        <taxon>Solanum</taxon>
    </lineage>
</organism>
<keyword evidence="1" id="KW-0547">Nucleotide-binding</keyword>
<evidence type="ECO:0000259" key="2">
    <source>
        <dbReference type="Pfam" id="PF05970"/>
    </source>
</evidence>
<sequence>MLFGVKRPYFHGRAIVPCLNNVRSSGTSKFQRSEALTGGHVNRSMRFTMQLLLLSIAICSLARNLLPPWFVVGRRRVPLCTVLLLLGTRNTKAFHSQVCLSHLRYQEVQLLPTDSAVGQSTRHALSQKLLPLPHSSLTTSAEEQLIECLRNRLILQDQHPQHVMTVPAYFPHKPQPTVKGATVRSKGFIALATATSGVAASVLPGGRTAHSRFKLPIDIRDNHG</sequence>
<dbReference type="PANTHER" id="PTHR10492">
    <property type="match status" value="1"/>
</dbReference>
<proteinExistence type="inferred from homology"/>
<dbReference type="PANTHER" id="PTHR10492:SF100">
    <property type="entry name" value="ATP-DEPENDENT DNA HELICASE"/>
    <property type="match status" value="1"/>
</dbReference>
<dbReference type="GO" id="GO:0005524">
    <property type="term" value="F:ATP binding"/>
    <property type="evidence" value="ECO:0007669"/>
    <property type="project" value="UniProtKB-KW"/>
</dbReference>
<comment type="similarity">
    <text evidence="1">Belongs to the helicase family.</text>
</comment>
<dbReference type="Pfam" id="PF05970">
    <property type="entry name" value="PIF1"/>
    <property type="match status" value="1"/>
</dbReference>
<dbReference type="GO" id="GO:0006310">
    <property type="term" value="P:DNA recombination"/>
    <property type="evidence" value="ECO:0007669"/>
    <property type="project" value="UniProtKB-KW"/>
</dbReference>
<comment type="cofactor">
    <cofactor evidence="1">
        <name>Mg(2+)</name>
        <dbReference type="ChEBI" id="CHEBI:18420"/>
    </cofactor>
</comment>
<name>A0AAF0V7U5_SOLVR</name>
<feature type="domain" description="DNA helicase Pif1-like DEAD-box helicase" evidence="2">
    <location>
        <begin position="182"/>
        <end position="222"/>
    </location>
</feature>
<reference evidence="3" key="1">
    <citation type="submission" date="2023-08" db="EMBL/GenBank/DDBJ databases">
        <title>A de novo genome assembly of Solanum verrucosum Schlechtendal, a Mexican diploid species geographically isolated from the other diploid A-genome species in potato relatives.</title>
        <authorList>
            <person name="Hosaka K."/>
        </authorList>
    </citation>
    <scope>NUCLEOTIDE SEQUENCE</scope>
    <source>
        <tissue evidence="3">Young leaves</tissue>
    </source>
</reference>
<gene>
    <name evidence="3" type="ORF">MTR67_051673</name>
</gene>
<dbReference type="GO" id="GO:0016787">
    <property type="term" value="F:hydrolase activity"/>
    <property type="evidence" value="ECO:0007669"/>
    <property type="project" value="UniProtKB-KW"/>
</dbReference>
<keyword evidence="1" id="KW-0347">Helicase</keyword>
<dbReference type="GO" id="GO:0006281">
    <property type="term" value="P:DNA repair"/>
    <property type="evidence" value="ECO:0007669"/>
    <property type="project" value="UniProtKB-KW"/>
</dbReference>
<dbReference type="GO" id="GO:0000723">
    <property type="term" value="P:telomere maintenance"/>
    <property type="evidence" value="ECO:0007669"/>
    <property type="project" value="InterPro"/>
</dbReference>
<dbReference type="Proteomes" id="UP001234989">
    <property type="component" value="Chromosome 12"/>
</dbReference>
<dbReference type="EMBL" id="CP133623">
    <property type="protein sequence ID" value="WMV58288.1"/>
    <property type="molecule type" value="Genomic_DNA"/>
</dbReference>